<dbReference type="EMBL" id="JAFHDT010000025">
    <property type="protein sequence ID" value="KAI7790790.1"/>
    <property type="molecule type" value="Genomic_DNA"/>
</dbReference>
<feature type="domain" description="Ig-like" evidence="3">
    <location>
        <begin position="133"/>
        <end position="221"/>
    </location>
</feature>
<feature type="signal peptide" evidence="2">
    <location>
        <begin position="1"/>
        <end position="23"/>
    </location>
</feature>
<dbReference type="PROSITE" id="PS50835">
    <property type="entry name" value="IG_LIKE"/>
    <property type="match status" value="1"/>
</dbReference>
<dbReference type="Gene3D" id="2.60.40.10">
    <property type="entry name" value="Immunoglobulins"/>
    <property type="match status" value="2"/>
</dbReference>
<organism evidence="4 5">
    <name type="scientific">Triplophysa rosa</name>
    <name type="common">Cave loach</name>
    <dbReference type="NCBI Taxonomy" id="992332"/>
    <lineage>
        <taxon>Eukaryota</taxon>
        <taxon>Metazoa</taxon>
        <taxon>Chordata</taxon>
        <taxon>Craniata</taxon>
        <taxon>Vertebrata</taxon>
        <taxon>Euteleostomi</taxon>
        <taxon>Actinopterygii</taxon>
        <taxon>Neopterygii</taxon>
        <taxon>Teleostei</taxon>
        <taxon>Ostariophysi</taxon>
        <taxon>Cypriniformes</taxon>
        <taxon>Nemacheilidae</taxon>
        <taxon>Triplophysa</taxon>
    </lineage>
</organism>
<keyword evidence="2" id="KW-0732">Signal</keyword>
<gene>
    <name evidence="4" type="ORF">IRJ41_001315</name>
</gene>
<dbReference type="Pfam" id="PF07686">
    <property type="entry name" value="V-set"/>
    <property type="match status" value="1"/>
</dbReference>
<keyword evidence="5" id="KW-1185">Reference proteome</keyword>
<reference evidence="4" key="1">
    <citation type="submission" date="2021-02" db="EMBL/GenBank/DDBJ databases">
        <title>Comparative genomics reveals that relaxation of natural selection precedes convergent phenotypic evolution of cavefish.</title>
        <authorList>
            <person name="Peng Z."/>
        </authorList>
    </citation>
    <scope>NUCLEOTIDE SEQUENCE</scope>
    <source>
        <tissue evidence="4">Muscle</tissue>
    </source>
</reference>
<dbReference type="InterPro" id="IPR013783">
    <property type="entry name" value="Ig-like_fold"/>
</dbReference>
<accession>A0A9W7T529</accession>
<dbReference type="PANTHER" id="PTHR21063">
    <property type="entry name" value="LFA-3"/>
    <property type="match status" value="1"/>
</dbReference>
<feature type="transmembrane region" description="Helical" evidence="1">
    <location>
        <begin position="239"/>
        <end position="259"/>
    </location>
</feature>
<dbReference type="Proteomes" id="UP001059041">
    <property type="component" value="Linkage Group LG25"/>
</dbReference>
<feature type="chain" id="PRO_5040825423" description="Ig-like domain-containing protein" evidence="2">
    <location>
        <begin position="24"/>
        <end position="264"/>
    </location>
</feature>
<protein>
    <recommendedName>
        <fullName evidence="3">Ig-like domain-containing protein</fullName>
    </recommendedName>
</protein>
<evidence type="ECO:0000256" key="2">
    <source>
        <dbReference type="SAM" id="SignalP"/>
    </source>
</evidence>
<evidence type="ECO:0000259" key="3">
    <source>
        <dbReference type="PROSITE" id="PS50835"/>
    </source>
</evidence>
<dbReference type="InterPro" id="IPR036179">
    <property type="entry name" value="Ig-like_dom_sf"/>
</dbReference>
<dbReference type="InterPro" id="IPR007110">
    <property type="entry name" value="Ig-like_dom"/>
</dbReference>
<proteinExistence type="predicted"/>
<keyword evidence="1" id="KW-1133">Transmembrane helix</keyword>
<evidence type="ECO:0000313" key="5">
    <source>
        <dbReference type="Proteomes" id="UP001059041"/>
    </source>
</evidence>
<dbReference type="AlphaFoldDB" id="A0A9W7T529"/>
<name>A0A9W7T529_TRIRA</name>
<evidence type="ECO:0000313" key="4">
    <source>
        <dbReference type="EMBL" id="KAI7790790.1"/>
    </source>
</evidence>
<evidence type="ECO:0000256" key="1">
    <source>
        <dbReference type="SAM" id="Phobius"/>
    </source>
</evidence>
<comment type="caution">
    <text evidence="4">The sequence shown here is derived from an EMBL/GenBank/DDBJ whole genome shotgun (WGS) entry which is preliminary data.</text>
</comment>
<dbReference type="PANTHER" id="PTHR21063:SF4">
    <property type="entry name" value="CD48 ANTIGEN-RELATED"/>
    <property type="match status" value="1"/>
</dbReference>
<keyword evidence="1" id="KW-0472">Membrane</keyword>
<dbReference type="SUPFAM" id="SSF48726">
    <property type="entry name" value="Immunoglobulin"/>
    <property type="match status" value="2"/>
</dbReference>
<sequence>MAENMFHTLLFCLCTWRLIGVFCVIDEVKSAKEGDSVTLHTKLTELHCKEVIMWTFGPQKSLIAHRVTGTVPVFSDVLNGRFRARLQVDDQTGSLTITNITTQHSGLYEMITSIATGNLHRFDVIVYTRLPVPVIIRDSSQCSSSSERSSVSTCVLLCSVMNVSHVSLSWYKGKSLLSSISVSDLNIRLSLPLEVEHQDTNTYRCVLSHPFRNQTQHLNINDVCHTCSDCVFCCNGTGAVIRLVVSVLVGIATVVVLIYEIRSR</sequence>
<keyword evidence="1" id="KW-0812">Transmembrane</keyword>
<dbReference type="InterPro" id="IPR013106">
    <property type="entry name" value="Ig_V-set"/>
</dbReference>